<evidence type="ECO:0000256" key="1">
    <source>
        <dbReference type="SAM" id="Phobius"/>
    </source>
</evidence>
<dbReference type="AlphaFoldDB" id="A0A7M1W425"/>
<keyword evidence="1" id="KW-0812">Transmembrane</keyword>
<feature type="transmembrane region" description="Helical" evidence="1">
    <location>
        <begin position="29"/>
        <end position="48"/>
    </location>
</feature>
<keyword evidence="1" id="KW-0472">Membrane</keyword>
<keyword evidence="1" id="KW-1133">Transmembrane helix</keyword>
<accession>A0A7M1W425</accession>
<feature type="transmembrane region" description="Helical" evidence="1">
    <location>
        <begin position="125"/>
        <end position="158"/>
    </location>
</feature>
<dbReference type="EMBL" id="MT898196">
    <property type="protein sequence ID" value="QOS21725.1"/>
    <property type="molecule type" value="Genomic_DNA"/>
</dbReference>
<reference evidence="3" key="1">
    <citation type="submission" date="2020-08" db="EMBL/GenBank/DDBJ databases">
        <title>Genetic structure, function and evolution of capsule biosynthesis loci in Vibrio parahaemolyticus.</title>
        <authorList>
            <person name="Li L."/>
            <person name="Bian S."/>
        </authorList>
    </citation>
    <scope>NUCLEOTIDE SEQUENCE</scope>
    <source>
        <strain evidence="2">VP201</strain>
        <strain evidence="4">VP203</strain>
        <strain evidence="3">VP375</strain>
    </source>
</reference>
<evidence type="ECO:0000313" key="3">
    <source>
        <dbReference type="EMBL" id="QOS21725.1"/>
    </source>
</evidence>
<feature type="transmembrane region" description="Helical" evidence="1">
    <location>
        <begin position="195"/>
        <end position="214"/>
    </location>
</feature>
<feature type="transmembrane region" description="Helical" evidence="1">
    <location>
        <begin position="69"/>
        <end position="90"/>
    </location>
</feature>
<name>A0A7M1W425_VIBPH</name>
<dbReference type="EMBL" id="MT898408">
    <property type="protein sequence ID" value="QOS29734.1"/>
    <property type="molecule type" value="Genomic_DNA"/>
</dbReference>
<feature type="transmembrane region" description="Helical" evidence="1">
    <location>
        <begin position="102"/>
        <end position="118"/>
    </location>
</feature>
<feature type="transmembrane region" description="Helical" evidence="1">
    <location>
        <begin position="269"/>
        <end position="291"/>
    </location>
</feature>
<sequence length="350" mass="40445">MYEINYLQVEFLIRAVENHIHLAKHYETIIVDFFVMNLSFTMGYWIAVRCGVTKLHITGMQRFPISKSLIFILLVFISVLGGYKIVSAGVIPFRGYQFDPKMLGPLATVCFTSIWFFHYTNNRKFILIFIITAFWLIGLGSRMFVFLPMLSLMIGALLKYKKHTFSIMLSIVISLVFFIFVGVVRTGWDVNIQTFLGIAFAEPIFTSLGALYYIDTGRDLVNFPYDILASTINFIPSFVFSNKYELVTSLTESDRIFNPMGAQPLVVSLYHNFGLLYPFFMVLIGFYFGYIKKRSDSDFFRAVNLTTLPFVLIHFHREGFITSLKILFFNGIIFPFILIAILKFFLSKKK</sequence>
<gene>
    <name evidence="2" type="ORF">VP201_00011</name>
    <name evidence="4" type="ORF">VP203_00010</name>
    <name evidence="3" type="ORF">VP375_00010</name>
</gene>
<feature type="transmembrane region" description="Helical" evidence="1">
    <location>
        <begin position="327"/>
        <end position="346"/>
    </location>
</feature>
<organism evidence="3">
    <name type="scientific">Vibrio parahaemolyticus</name>
    <dbReference type="NCBI Taxonomy" id="670"/>
    <lineage>
        <taxon>Bacteria</taxon>
        <taxon>Pseudomonadati</taxon>
        <taxon>Pseudomonadota</taxon>
        <taxon>Gammaproteobacteria</taxon>
        <taxon>Vibrionales</taxon>
        <taxon>Vibrionaceae</taxon>
        <taxon>Vibrio</taxon>
    </lineage>
</organism>
<evidence type="ECO:0000313" key="2">
    <source>
        <dbReference type="EMBL" id="QOS15382.1"/>
    </source>
</evidence>
<dbReference type="EMBL" id="MT898023">
    <property type="protein sequence ID" value="QOS15382.1"/>
    <property type="molecule type" value="Genomic_DNA"/>
</dbReference>
<protein>
    <submittedName>
        <fullName evidence="3">Uncharacterized protein</fullName>
    </submittedName>
</protein>
<feature type="transmembrane region" description="Helical" evidence="1">
    <location>
        <begin position="164"/>
        <end position="183"/>
    </location>
</feature>
<proteinExistence type="predicted"/>
<evidence type="ECO:0000313" key="4">
    <source>
        <dbReference type="EMBL" id="QOS29734.1"/>
    </source>
</evidence>